<dbReference type="EMBL" id="JACIFO010000001">
    <property type="protein sequence ID" value="MBB4117873.1"/>
    <property type="molecule type" value="Genomic_DNA"/>
</dbReference>
<evidence type="ECO:0000313" key="2">
    <source>
        <dbReference type="Proteomes" id="UP000553034"/>
    </source>
</evidence>
<dbReference type="RefSeq" id="WP_183475528.1">
    <property type="nucleotide sequence ID" value="NZ_JACIFO010000001.1"/>
</dbReference>
<dbReference type="Proteomes" id="UP000553034">
    <property type="component" value="Unassembled WGS sequence"/>
</dbReference>
<keyword evidence="2" id="KW-1185">Reference proteome</keyword>
<dbReference type="InterPro" id="IPR009752">
    <property type="entry name" value="Phage_Mu_GpJ"/>
</dbReference>
<protein>
    <submittedName>
        <fullName evidence="1">Phage gp36-like protein</fullName>
    </submittedName>
</protein>
<name>A0A840EML1_9FLAO</name>
<dbReference type="AlphaFoldDB" id="A0A840EML1"/>
<accession>A0A840EML1</accession>
<organism evidence="1 2">
    <name type="scientific">Mesonia hippocampi</name>
    <dbReference type="NCBI Taxonomy" id="1628250"/>
    <lineage>
        <taxon>Bacteria</taxon>
        <taxon>Pseudomonadati</taxon>
        <taxon>Bacteroidota</taxon>
        <taxon>Flavobacteriia</taxon>
        <taxon>Flavobacteriales</taxon>
        <taxon>Flavobacteriaceae</taxon>
        <taxon>Mesonia</taxon>
    </lineage>
</organism>
<sequence length="140" mass="15769">MFIEVTDLNTVSVPQVVSKVLNNDDTIGEEIISETVALMRSYLSGRFDVDAIFNATENKDKVVVKYCKDIVIHEIYTRKTEDYNQVTKGRYDEAMLWLEKVAAGKIPANDLPPKPVPEGEETTGDGFIKFGGNRKYISNF</sequence>
<proteinExistence type="predicted"/>
<comment type="caution">
    <text evidence="1">The sequence shown here is derived from an EMBL/GenBank/DDBJ whole genome shotgun (WGS) entry which is preliminary data.</text>
</comment>
<gene>
    <name evidence="1" type="ORF">GGR32_000145</name>
</gene>
<dbReference type="Pfam" id="PF07030">
    <property type="entry name" value="Phage_Mu_Gp36"/>
    <property type="match status" value="1"/>
</dbReference>
<evidence type="ECO:0000313" key="1">
    <source>
        <dbReference type="EMBL" id="MBB4117873.1"/>
    </source>
</evidence>
<reference evidence="1 2" key="1">
    <citation type="submission" date="2020-08" db="EMBL/GenBank/DDBJ databases">
        <title>Genomic Encyclopedia of Type Strains, Phase IV (KMG-IV): sequencing the most valuable type-strain genomes for metagenomic binning, comparative biology and taxonomic classification.</title>
        <authorList>
            <person name="Goeker M."/>
        </authorList>
    </citation>
    <scope>NUCLEOTIDE SEQUENCE [LARGE SCALE GENOMIC DNA]</scope>
    <source>
        <strain evidence="1 2">DSM 29568</strain>
    </source>
</reference>